<dbReference type="AlphaFoldDB" id="A0A194QTY3"/>
<dbReference type="PIRSF" id="PIRSF002496">
    <property type="entry name" value="Chordin"/>
    <property type="match status" value="1"/>
</dbReference>
<dbReference type="InterPro" id="IPR052278">
    <property type="entry name" value="Chordin-like_regulators"/>
</dbReference>
<dbReference type="EMBL" id="KQ461154">
    <property type="protein sequence ID" value="KPJ08455.1"/>
    <property type="molecule type" value="Genomic_DNA"/>
</dbReference>
<dbReference type="GO" id="GO:0036122">
    <property type="term" value="F:BMP binding"/>
    <property type="evidence" value="ECO:0007669"/>
    <property type="project" value="TreeGrafter"/>
</dbReference>
<evidence type="ECO:0000256" key="5">
    <source>
        <dbReference type="ARBA" id="ARBA00022737"/>
    </source>
</evidence>
<dbReference type="InterPro" id="IPR010895">
    <property type="entry name" value="CHRD"/>
</dbReference>
<dbReference type="FunCoup" id="A0A194QTY3">
    <property type="interactions" value="92"/>
</dbReference>
<feature type="domain" description="VWFC" evidence="8">
    <location>
        <begin position="770"/>
        <end position="839"/>
    </location>
</feature>
<dbReference type="GO" id="GO:0009953">
    <property type="term" value="P:dorsal/ventral pattern formation"/>
    <property type="evidence" value="ECO:0007669"/>
    <property type="project" value="TreeGrafter"/>
</dbReference>
<keyword evidence="3 7" id="KW-0217">Developmental protein</keyword>
<evidence type="ECO:0000256" key="6">
    <source>
        <dbReference type="ARBA" id="ARBA00023180"/>
    </source>
</evidence>
<dbReference type="GO" id="GO:0048731">
    <property type="term" value="P:system development"/>
    <property type="evidence" value="ECO:0007669"/>
    <property type="project" value="UniProtKB-ARBA"/>
</dbReference>
<gene>
    <name evidence="10" type="ORF">RR48_12208</name>
</gene>
<keyword evidence="5" id="KW-0677">Repeat</keyword>
<feature type="domain" description="CHRD" evidence="9">
    <location>
        <begin position="209"/>
        <end position="351"/>
    </location>
</feature>
<evidence type="ECO:0000256" key="3">
    <source>
        <dbReference type="ARBA" id="ARBA00022473"/>
    </source>
</evidence>
<evidence type="ECO:0000256" key="7">
    <source>
        <dbReference type="PIRNR" id="PIRNR002496"/>
    </source>
</evidence>
<evidence type="ECO:0000256" key="1">
    <source>
        <dbReference type="ARBA" id="ARBA00004613"/>
    </source>
</evidence>
<comment type="subcellular location">
    <subcellularLocation>
        <location evidence="1">Secreted</location>
    </subcellularLocation>
</comment>
<feature type="domain" description="CHRD" evidence="9">
    <location>
        <begin position="69"/>
        <end position="207"/>
    </location>
</feature>
<evidence type="ECO:0000313" key="10">
    <source>
        <dbReference type="EMBL" id="KPJ08455.1"/>
    </source>
</evidence>
<dbReference type="STRING" id="76193.A0A194QTY3"/>
<keyword evidence="4" id="KW-0964">Secreted</keyword>
<dbReference type="Proteomes" id="UP000053240">
    <property type="component" value="Unassembled WGS sequence"/>
</dbReference>
<feature type="domain" description="VWFC" evidence="8">
    <location>
        <begin position="687"/>
        <end position="746"/>
    </location>
</feature>
<organism evidence="10 11">
    <name type="scientific">Papilio machaon</name>
    <name type="common">Old World swallowtail butterfly</name>
    <dbReference type="NCBI Taxonomy" id="76193"/>
    <lineage>
        <taxon>Eukaryota</taxon>
        <taxon>Metazoa</taxon>
        <taxon>Ecdysozoa</taxon>
        <taxon>Arthropoda</taxon>
        <taxon>Hexapoda</taxon>
        <taxon>Insecta</taxon>
        <taxon>Pterygota</taxon>
        <taxon>Neoptera</taxon>
        <taxon>Endopterygota</taxon>
        <taxon>Lepidoptera</taxon>
        <taxon>Glossata</taxon>
        <taxon>Ditrysia</taxon>
        <taxon>Papilionoidea</taxon>
        <taxon>Papilionidae</taxon>
        <taxon>Papilioninae</taxon>
        <taxon>Papilio</taxon>
    </lineage>
</organism>
<dbReference type="InterPro" id="IPR016353">
    <property type="entry name" value="Chordin"/>
</dbReference>
<dbReference type="GO" id="GO:0005615">
    <property type="term" value="C:extracellular space"/>
    <property type="evidence" value="ECO:0007669"/>
    <property type="project" value="TreeGrafter"/>
</dbReference>
<dbReference type="PROSITE" id="PS50933">
    <property type="entry name" value="CHRD"/>
    <property type="match status" value="2"/>
</dbReference>
<evidence type="ECO:0000256" key="2">
    <source>
        <dbReference type="ARBA" id="ARBA00007156"/>
    </source>
</evidence>
<sequence>MSPLSLFLYFRREQIQQESYAKNKFCCRSHRRRRLDASPVTIEYHWTPDIVQEDSPTVVITGGEEEELSMKHFGALLTGRSPLCIRRDDMTGVAVAPGVATARFTFRRRHLFWSVLLGPSIVTQPRSLAFLDRGGRMLLEHPLKRSPGIHATYEEKTDKLCGVWRRVPREYKRLLRDGSLYVALIWGDERNNSMDKALSGRINRYPALSTEMFTTLLEPEHPPASIGNGACDDYRTLGQEGGWWGGTAIVTGAAGAAPSLHLAIIYNGIFTLSARDQSVRVLLTLPERNQTIIDEIQKVPKPGYEMNVLEVSTPVSAAELRSLSRGRLLLAVQEVGTVERRIVGPVRQKAACEVYHACLVAERAPASPAPEGLALIYIDKEGSLVYDIQVDNLGISDPKITLVEEQGKRHSQVEILDTRVGVLARPSARIFPPLYEDQLAVHIGADAGPPILRGRLLSRSLPDASVDNLGISDPKITLVEEQGKRHSQVEILDTRVGVLARPSARIFPPLYEDQLAVHIGADAGPPILRGRLLSRSLPDAAGLGPALLRRTDARTPTTLTPMAGLAWLSVDSLCGIQYEVVVTGATGAWSSWLETHSGSTRALGGAEGCVLEPAPAELAALQAGTAHLNVRAADNVTQLLRTRVPQISVPPSCLPTVPWTSDNELGAGYSPTHVEAPPPDNSLTNTASCYYAGRFYEDGAQWMSTESCQMCGCVHGVLRCDAVRCPRVTCATPTIQPPGQCCPICTRKYTMFLCFLLFDDSTTAVWNESHGCHLAGQYHAPGSSWHPYLVPDGYDLCAVCTCDFATRQVRCPRVRCPPLRCAEKDAYRPDKKACCRVCPEEKIKKVEEETPKDQGAPRTAEEILAEGGCKFPDGPLPNGKEVHPSIHSHGEQRCVTCRCKDGEVTCVRKRCGRAACARRRRGDSCCACARHRRQRAPRPAPS</sequence>
<dbReference type="PANTHER" id="PTHR46526">
    <property type="entry name" value="CHORDIN"/>
    <property type="match status" value="1"/>
</dbReference>
<accession>A0A194QTY3</accession>
<keyword evidence="6" id="KW-0325">Glycoprotein</keyword>
<dbReference type="PANTHER" id="PTHR46526:SF1">
    <property type="entry name" value="CHORDIN"/>
    <property type="match status" value="1"/>
</dbReference>
<protein>
    <submittedName>
        <fullName evidence="10">Dorsal-ventral patterning protein Sog</fullName>
    </submittedName>
</protein>
<dbReference type="GO" id="GO:0030514">
    <property type="term" value="P:negative regulation of BMP signaling pathway"/>
    <property type="evidence" value="ECO:0007669"/>
    <property type="project" value="TreeGrafter"/>
</dbReference>
<evidence type="ECO:0000259" key="8">
    <source>
        <dbReference type="PROSITE" id="PS50184"/>
    </source>
</evidence>
<dbReference type="InParanoid" id="A0A194QTY3"/>
<dbReference type="PROSITE" id="PS01208">
    <property type="entry name" value="VWFC_1"/>
    <property type="match status" value="1"/>
</dbReference>
<evidence type="ECO:0000259" key="9">
    <source>
        <dbReference type="PROSITE" id="PS50933"/>
    </source>
</evidence>
<keyword evidence="11" id="KW-1185">Reference proteome</keyword>
<dbReference type="InterPro" id="IPR001007">
    <property type="entry name" value="VWF_dom"/>
</dbReference>
<reference evidence="10 11" key="1">
    <citation type="journal article" date="2015" name="Nat. Commun.">
        <title>Outbred genome sequencing and CRISPR/Cas9 gene editing in butterflies.</title>
        <authorList>
            <person name="Li X."/>
            <person name="Fan D."/>
            <person name="Zhang W."/>
            <person name="Liu G."/>
            <person name="Zhang L."/>
            <person name="Zhao L."/>
            <person name="Fang X."/>
            <person name="Chen L."/>
            <person name="Dong Y."/>
            <person name="Chen Y."/>
            <person name="Ding Y."/>
            <person name="Zhao R."/>
            <person name="Feng M."/>
            <person name="Zhu Y."/>
            <person name="Feng Y."/>
            <person name="Jiang X."/>
            <person name="Zhu D."/>
            <person name="Xiang H."/>
            <person name="Feng X."/>
            <person name="Li S."/>
            <person name="Wang J."/>
            <person name="Zhang G."/>
            <person name="Kronforst M.R."/>
            <person name="Wang W."/>
        </authorList>
    </citation>
    <scope>NUCLEOTIDE SEQUENCE [LARGE SCALE GENOMIC DNA]</scope>
    <source>
        <strain evidence="10">Ya'a_city_454_Pm</strain>
        <tissue evidence="10">Whole body</tissue>
    </source>
</reference>
<proteinExistence type="inferred from homology"/>
<dbReference type="SUPFAM" id="SSF57603">
    <property type="entry name" value="FnI-like domain"/>
    <property type="match status" value="3"/>
</dbReference>
<dbReference type="SMART" id="SM00214">
    <property type="entry name" value="VWC"/>
    <property type="match status" value="3"/>
</dbReference>
<evidence type="ECO:0000256" key="4">
    <source>
        <dbReference type="ARBA" id="ARBA00022525"/>
    </source>
</evidence>
<dbReference type="PROSITE" id="PS50184">
    <property type="entry name" value="VWFC_2"/>
    <property type="match status" value="2"/>
</dbReference>
<evidence type="ECO:0000313" key="11">
    <source>
        <dbReference type="Proteomes" id="UP000053240"/>
    </source>
</evidence>
<comment type="similarity">
    <text evidence="2 7">Belongs to the chordin family.</text>
</comment>
<name>A0A194QTY3_PAPMA</name>
<dbReference type="Gene3D" id="6.20.200.20">
    <property type="match status" value="1"/>
</dbReference>
<dbReference type="Pfam" id="PF00093">
    <property type="entry name" value="VWC"/>
    <property type="match status" value="2"/>
</dbReference>